<evidence type="ECO:0000256" key="1">
    <source>
        <dbReference type="SAM" id="SignalP"/>
    </source>
</evidence>
<evidence type="ECO:0000313" key="3">
    <source>
        <dbReference type="Proteomes" id="UP000236724"/>
    </source>
</evidence>
<accession>A0A1H6FDI9</accession>
<dbReference type="AlphaFoldDB" id="A0A1H6FDI9"/>
<dbReference type="InterPro" id="IPR010980">
    <property type="entry name" value="Cyt_c/b562"/>
</dbReference>
<dbReference type="PROSITE" id="PS51009">
    <property type="entry name" value="CYTCII"/>
    <property type="match status" value="1"/>
</dbReference>
<sequence length="200" mass="21981">MLPQCKNFMKFITITMALFFGSFIFMANSHAEPSMDNLKAILQKQMDMMKPELKKKVQGLSTDTKMAIMAILAMHNRYSDKATLRQVMLEVLQDYQGIVMGIMTNSSEMVADSARRLANHRIPVGGLLPYMGMENITDERLALLEGFNDTVEGNAIKLAKAADGDDMAQAAALLAPITSGCVACHDVFRGKQLGASDLLK</sequence>
<dbReference type="GO" id="GO:0009055">
    <property type="term" value="F:electron transfer activity"/>
    <property type="evidence" value="ECO:0007669"/>
    <property type="project" value="InterPro"/>
</dbReference>
<protein>
    <recommendedName>
        <fullName evidence="4">Cytochrome C</fullName>
    </recommendedName>
</protein>
<feature type="signal peptide" evidence="1">
    <location>
        <begin position="1"/>
        <end position="31"/>
    </location>
</feature>
<dbReference type="GO" id="GO:0020037">
    <property type="term" value="F:heme binding"/>
    <property type="evidence" value="ECO:0007669"/>
    <property type="project" value="InterPro"/>
</dbReference>
<dbReference type="GO" id="GO:0005506">
    <property type="term" value="F:iron ion binding"/>
    <property type="evidence" value="ECO:0007669"/>
    <property type="project" value="InterPro"/>
</dbReference>
<keyword evidence="3" id="KW-1185">Reference proteome</keyword>
<dbReference type="Proteomes" id="UP000236724">
    <property type="component" value="Unassembled WGS sequence"/>
</dbReference>
<dbReference type="EMBL" id="FMSV02000515">
    <property type="protein sequence ID" value="SEH07094.1"/>
    <property type="molecule type" value="Genomic_DNA"/>
</dbReference>
<gene>
    <name evidence="2" type="ORF">MBHS_02963</name>
</gene>
<reference evidence="2 3" key="1">
    <citation type="submission" date="2016-10" db="EMBL/GenBank/DDBJ databases">
        <authorList>
            <person name="de Groot N.N."/>
        </authorList>
    </citation>
    <scope>NUCLEOTIDE SEQUENCE [LARGE SCALE GENOMIC DNA]</scope>
    <source>
        <strain evidence="2">MBHS1</strain>
    </source>
</reference>
<proteinExistence type="predicted"/>
<dbReference type="InterPro" id="IPR002321">
    <property type="entry name" value="Cyt_c_II"/>
</dbReference>
<dbReference type="GO" id="GO:0022900">
    <property type="term" value="P:electron transport chain"/>
    <property type="evidence" value="ECO:0007669"/>
    <property type="project" value="InterPro"/>
</dbReference>
<name>A0A1H6FDI9_9GAMM</name>
<dbReference type="Gene3D" id="1.20.120.10">
    <property type="entry name" value="Cytochrome c/b562"/>
    <property type="match status" value="1"/>
</dbReference>
<dbReference type="SUPFAM" id="SSF47175">
    <property type="entry name" value="Cytochromes"/>
    <property type="match status" value="1"/>
</dbReference>
<organism evidence="2 3">
    <name type="scientific">Candidatus Venteria ishoeyi</name>
    <dbReference type="NCBI Taxonomy" id="1899563"/>
    <lineage>
        <taxon>Bacteria</taxon>
        <taxon>Pseudomonadati</taxon>
        <taxon>Pseudomonadota</taxon>
        <taxon>Gammaproteobacteria</taxon>
        <taxon>Thiotrichales</taxon>
        <taxon>Thiotrichaceae</taxon>
        <taxon>Venteria</taxon>
    </lineage>
</organism>
<evidence type="ECO:0008006" key="4">
    <source>
        <dbReference type="Google" id="ProtNLM"/>
    </source>
</evidence>
<feature type="chain" id="PRO_5014796322" description="Cytochrome C" evidence="1">
    <location>
        <begin position="32"/>
        <end position="200"/>
    </location>
</feature>
<evidence type="ECO:0000313" key="2">
    <source>
        <dbReference type="EMBL" id="SEH07094.1"/>
    </source>
</evidence>
<keyword evidence="1" id="KW-0732">Signal</keyword>